<dbReference type="Gene3D" id="3.30.930.10">
    <property type="entry name" value="Bira Bifunctional Protein, Domain 2"/>
    <property type="match status" value="1"/>
</dbReference>
<evidence type="ECO:0000259" key="1">
    <source>
        <dbReference type="PROSITE" id="PS51733"/>
    </source>
</evidence>
<dbReference type="PANTHER" id="PTHR43679">
    <property type="entry name" value="OCTANOYLTRANSFERASE LIPM-RELATED"/>
    <property type="match status" value="1"/>
</dbReference>
<dbReference type="Proteomes" id="UP000051820">
    <property type="component" value="Unassembled WGS sequence"/>
</dbReference>
<dbReference type="InterPro" id="IPR045864">
    <property type="entry name" value="aa-tRNA-synth_II/BPL/LPL"/>
</dbReference>
<dbReference type="PATRIC" id="fig|1423807.3.peg.911"/>
<keyword evidence="3" id="KW-1185">Reference proteome</keyword>
<dbReference type="InterPro" id="IPR004143">
    <property type="entry name" value="BPL_LPL_catalytic"/>
</dbReference>
<dbReference type="Pfam" id="PF21948">
    <property type="entry name" value="LplA-B_cat"/>
    <property type="match status" value="1"/>
</dbReference>
<dbReference type="CDD" id="cd16443">
    <property type="entry name" value="LplA"/>
    <property type="match status" value="1"/>
</dbReference>
<proteinExistence type="predicted"/>
<reference evidence="2 3" key="1">
    <citation type="journal article" date="2015" name="Genome Announc.">
        <title>Expanding the biotechnology potential of lactobacilli through comparative genomics of 213 strains and associated genera.</title>
        <authorList>
            <person name="Sun Z."/>
            <person name="Harris H.M."/>
            <person name="McCann A."/>
            <person name="Guo C."/>
            <person name="Argimon S."/>
            <person name="Zhang W."/>
            <person name="Yang X."/>
            <person name="Jeffery I.B."/>
            <person name="Cooney J.C."/>
            <person name="Kagawa T.F."/>
            <person name="Liu W."/>
            <person name="Song Y."/>
            <person name="Salvetti E."/>
            <person name="Wrobel A."/>
            <person name="Rasinkangas P."/>
            <person name="Parkhill J."/>
            <person name="Rea M.C."/>
            <person name="O'Sullivan O."/>
            <person name="Ritari J."/>
            <person name="Douillard F.P."/>
            <person name="Paul Ross R."/>
            <person name="Yang R."/>
            <person name="Briner A.E."/>
            <person name="Felis G.E."/>
            <person name="de Vos W.M."/>
            <person name="Barrangou R."/>
            <person name="Klaenhammer T.R."/>
            <person name="Caufield P.W."/>
            <person name="Cui Y."/>
            <person name="Zhang H."/>
            <person name="O'Toole P.W."/>
        </authorList>
    </citation>
    <scope>NUCLEOTIDE SEQUENCE [LARGE SCALE GENOMIC DNA]</scope>
    <source>
        <strain evidence="2 3">DSM 5007</strain>
    </source>
</reference>
<dbReference type="PROSITE" id="PS51733">
    <property type="entry name" value="BPL_LPL_CATALYTIC"/>
    <property type="match status" value="1"/>
</dbReference>
<dbReference type="GO" id="GO:0009249">
    <property type="term" value="P:protein lipoylation"/>
    <property type="evidence" value="ECO:0007669"/>
    <property type="project" value="UniProtKB-ARBA"/>
</dbReference>
<dbReference type="SUPFAM" id="SSF55681">
    <property type="entry name" value="Class II aaRS and biotin synthetases"/>
    <property type="match status" value="1"/>
</dbReference>
<dbReference type="eggNOG" id="COG0095">
    <property type="taxonomic scope" value="Bacteria"/>
</dbReference>
<dbReference type="STRING" id="1423807.FD16_GL000899"/>
<sequence>MDPNRHCCLDHCHLPCSYRSSLYSKLTDLARFMDVNDSCIIACKLTKEEIKMTSQKYFDIVDQHFKPTDNLQSFAYTNTILNLLPTISRPVLHFWTLENTVILGLKDQRLPHLDSALQLIHSKNYHYFVRNSGGLAVISDAGVLNVSLFLPNGSDELSVDQGYQQMTDLIQSSFPTLNIEAREIPHSYCPGKFDLAVNGVKIGGMSQRRNQTGVVIMLYISVNGPQISRSSLIRDFYLKGLSNEKNTWNFPDVWPSSMTTISELSNDLITVETVKKIISKQLSSMSGRRMITFNFNKTNNSFKDALNDQIHKMQIRQQKLTTFN</sequence>
<comment type="caution">
    <text evidence="2">The sequence shown here is derived from an EMBL/GenBank/DDBJ whole genome shotgun (WGS) entry which is preliminary data.</text>
</comment>
<evidence type="ECO:0000313" key="2">
    <source>
        <dbReference type="EMBL" id="KRM11310.1"/>
    </source>
</evidence>
<dbReference type="GO" id="GO:0016740">
    <property type="term" value="F:transferase activity"/>
    <property type="evidence" value="ECO:0007669"/>
    <property type="project" value="UniProtKB-ARBA"/>
</dbReference>
<dbReference type="AlphaFoldDB" id="A0A0R1W0C4"/>
<dbReference type="PANTHER" id="PTHR43679:SF2">
    <property type="entry name" value="OCTANOYL-[GCVH]:PROTEIN N-OCTANOYLTRANSFERASE"/>
    <property type="match status" value="1"/>
</dbReference>
<organism evidence="2 3">
    <name type="scientific">Paucilactobacillus suebicus DSM 5007 = KCTC 3549</name>
    <dbReference type="NCBI Taxonomy" id="1423807"/>
    <lineage>
        <taxon>Bacteria</taxon>
        <taxon>Bacillati</taxon>
        <taxon>Bacillota</taxon>
        <taxon>Bacilli</taxon>
        <taxon>Lactobacillales</taxon>
        <taxon>Lactobacillaceae</taxon>
        <taxon>Paucilactobacillus</taxon>
    </lineage>
</organism>
<dbReference type="InterPro" id="IPR050664">
    <property type="entry name" value="Octanoyltrans_LipM/LipL"/>
</dbReference>
<feature type="domain" description="BPL/LPL catalytic" evidence="1">
    <location>
        <begin position="86"/>
        <end position="269"/>
    </location>
</feature>
<protein>
    <submittedName>
        <fullName evidence="2">Lipoate--protein ligase A</fullName>
    </submittedName>
</protein>
<dbReference type="GO" id="GO:0140096">
    <property type="term" value="F:catalytic activity, acting on a protein"/>
    <property type="evidence" value="ECO:0007669"/>
    <property type="project" value="UniProtKB-ARBA"/>
</dbReference>
<gene>
    <name evidence="2" type="ORF">FD16_GL000899</name>
</gene>
<name>A0A0R1W0C4_9LACO</name>
<accession>A0A0R1W0C4</accession>
<dbReference type="EMBL" id="AZGF01000020">
    <property type="protein sequence ID" value="KRM11310.1"/>
    <property type="molecule type" value="Genomic_DNA"/>
</dbReference>
<keyword evidence="2" id="KW-0436">Ligase</keyword>
<dbReference type="GO" id="GO:0016874">
    <property type="term" value="F:ligase activity"/>
    <property type="evidence" value="ECO:0007669"/>
    <property type="project" value="UniProtKB-KW"/>
</dbReference>
<evidence type="ECO:0000313" key="3">
    <source>
        <dbReference type="Proteomes" id="UP000051820"/>
    </source>
</evidence>